<evidence type="ECO:0000256" key="2">
    <source>
        <dbReference type="ARBA" id="ARBA00009915"/>
    </source>
</evidence>
<dbReference type="GO" id="GO:0046872">
    <property type="term" value="F:metal ion binding"/>
    <property type="evidence" value="ECO:0007669"/>
    <property type="project" value="UniProtKB-KW"/>
</dbReference>
<dbReference type="AlphaFoldDB" id="A0A8H7BE40"/>
<feature type="compositionally biased region" description="Polar residues" evidence="10">
    <location>
        <begin position="340"/>
        <end position="351"/>
    </location>
</feature>
<keyword evidence="12" id="KW-1185">Reference proteome</keyword>
<evidence type="ECO:0000256" key="3">
    <source>
        <dbReference type="ARBA" id="ARBA00014312"/>
    </source>
</evidence>
<comment type="function">
    <text evidence="9">Has a dual role in the assembly of mitochondrial ATPase. Acts as a protease that removes N-terminal residues of mitochondrial ATPase CF(0) subunit 6 at the intermembrane space side. Also involved in the correct assembly of the membrane-embedded ATPase CF(0) particle, probably mediating association of subunit 6 with the subunit 9 ring.</text>
</comment>
<accession>A0A8H7BE40</accession>
<proteinExistence type="inferred from homology"/>
<keyword evidence="6" id="KW-0479">Metal-binding</keyword>
<keyword evidence="8" id="KW-0482">Metalloprotease</keyword>
<organism evidence="11 12">
    <name type="scientific">Alternaria burnsii</name>
    <dbReference type="NCBI Taxonomy" id="1187904"/>
    <lineage>
        <taxon>Eukaryota</taxon>
        <taxon>Fungi</taxon>
        <taxon>Dikarya</taxon>
        <taxon>Ascomycota</taxon>
        <taxon>Pezizomycotina</taxon>
        <taxon>Dothideomycetes</taxon>
        <taxon>Pleosporomycetidae</taxon>
        <taxon>Pleosporales</taxon>
        <taxon>Pleosporineae</taxon>
        <taxon>Pleosporaceae</taxon>
        <taxon>Alternaria</taxon>
        <taxon>Alternaria sect. Alternaria</taxon>
    </lineage>
</organism>
<dbReference type="InterPro" id="IPR019165">
    <property type="entry name" value="Peptidase_M76_ATP23"/>
</dbReference>
<evidence type="ECO:0000256" key="9">
    <source>
        <dbReference type="ARBA" id="ARBA00025322"/>
    </source>
</evidence>
<evidence type="ECO:0000256" key="7">
    <source>
        <dbReference type="ARBA" id="ARBA00022801"/>
    </source>
</evidence>
<feature type="compositionally biased region" description="Pro residues" evidence="10">
    <location>
        <begin position="294"/>
        <end position="306"/>
    </location>
</feature>
<comment type="subcellular location">
    <subcellularLocation>
        <location evidence="1">Mitochondrion inner membrane</location>
        <topology evidence="1">Peripheral membrane protein</topology>
        <orientation evidence="1">Intermembrane side</orientation>
    </subcellularLocation>
</comment>
<feature type="compositionally biased region" description="Low complexity" evidence="10">
    <location>
        <begin position="316"/>
        <end position="325"/>
    </location>
</feature>
<protein>
    <recommendedName>
        <fullName evidence="4">Mitochondrial inner membrane protease ATP23</fullName>
    </recommendedName>
    <alternativeName>
        <fullName evidence="3">Mitochondrial inner membrane protease atp23</fullName>
    </alternativeName>
</protein>
<dbReference type="GO" id="GO:0034982">
    <property type="term" value="P:mitochondrial protein processing"/>
    <property type="evidence" value="ECO:0007669"/>
    <property type="project" value="TreeGrafter"/>
</dbReference>
<comment type="similarity">
    <text evidence="2">Belongs to the peptidase M76 family.</text>
</comment>
<reference evidence="11" key="2">
    <citation type="submission" date="2020-08" db="EMBL/GenBank/DDBJ databases">
        <title>Draft Genome Sequence of Cumin Blight Pathogen Alternaria burnsii.</title>
        <authorList>
            <person name="Feng Z."/>
        </authorList>
    </citation>
    <scope>NUCLEOTIDE SEQUENCE</scope>
    <source>
        <strain evidence="11">CBS107.38</strain>
    </source>
</reference>
<dbReference type="GO" id="GO:0004222">
    <property type="term" value="F:metalloendopeptidase activity"/>
    <property type="evidence" value="ECO:0007669"/>
    <property type="project" value="InterPro"/>
</dbReference>
<feature type="non-terminal residue" evidence="11">
    <location>
        <position position="1"/>
    </location>
</feature>
<name>A0A8H7BE40_9PLEO</name>
<comment type="caution">
    <text evidence="11">The sequence shown here is derived from an EMBL/GenBank/DDBJ whole genome shotgun (WGS) entry which is preliminary data.</text>
</comment>
<dbReference type="GO" id="GO:0005743">
    <property type="term" value="C:mitochondrial inner membrane"/>
    <property type="evidence" value="ECO:0007669"/>
    <property type="project" value="UniProtKB-SubCell"/>
</dbReference>
<keyword evidence="5 11" id="KW-0645">Protease</keyword>
<gene>
    <name evidence="11" type="ORF">GT037_000407</name>
</gene>
<sequence length="473" mass="52346">MANPETAPDGASLSAMAQPPPQKIDPVYYTWSSTFNIMLGRMTGSRDIELEKGYFSEMDKIKADSICKRCESNKEYLLQYSPVIRFLSDEVYKLGGDLNKDNILCRMCTNEQSGGFSLDHGILLCANKFRNRGHQEDTMAHEMVHAWDHLKFKVESENLRHQACLEIRASTLSGECRFSREFFTRNQWRITEQLQSRWQLKRSARRIPTLSVGAPPQCYDEAGHNLDALKHADFMGVHNMARSTRTRTSPLTSPDISNLVIRSRLQFQTPSKMLPHTLLCLLFVATSSAAFIPPPPPRPIPRPITPDEPFSPIVPNEPQAPAARPNRPEPEAPETPDVPDNNSQDSNTNTPGGLFVPYPTKTATLSPGHAWKSLADSTPTATTTAGSGSSSTARASKTVKHSASSTSSVTAPVEGEAAKIEGMGMKLWVGVTGFVSRSMNMMYKIDGLIVSRRLCQQWPSSLRDIKSDQDGGH</sequence>
<dbReference type="RefSeq" id="XP_038791310.1">
    <property type="nucleotide sequence ID" value="XM_038925454.1"/>
</dbReference>
<keyword evidence="7" id="KW-0378">Hydrolase</keyword>
<dbReference type="Pfam" id="PF09768">
    <property type="entry name" value="Peptidase_M76"/>
    <property type="match status" value="1"/>
</dbReference>
<dbReference type="GeneID" id="62198632"/>
<evidence type="ECO:0000256" key="6">
    <source>
        <dbReference type="ARBA" id="ARBA00022723"/>
    </source>
</evidence>
<evidence type="ECO:0000256" key="1">
    <source>
        <dbReference type="ARBA" id="ARBA00004137"/>
    </source>
</evidence>
<reference evidence="11" key="1">
    <citation type="submission" date="2020-01" db="EMBL/GenBank/DDBJ databases">
        <authorList>
            <person name="Feng Z.H.Z."/>
        </authorList>
    </citation>
    <scope>NUCLEOTIDE SEQUENCE</scope>
    <source>
        <strain evidence="11">CBS107.38</strain>
    </source>
</reference>
<dbReference type="PANTHER" id="PTHR21711:SF0">
    <property type="entry name" value="MITOCHONDRIAL INNER MEMBRANE PROTEASE ATP23 HOMOLOG"/>
    <property type="match status" value="1"/>
</dbReference>
<dbReference type="PANTHER" id="PTHR21711">
    <property type="entry name" value="MITOCHONDRIAL INNER MEMBRANE PROTEASE"/>
    <property type="match status" value="1"/>
</dbReference>
<feature type="compositionally biased region" description="Low complexity" evidence="10">
    <location>
        <begin position="373"/>
        <end position="410"/>
    </location>
</feature>
<evidence type="ECO:0000256" key="10">
    <source>
        <dbReference type="SAM" id="MobiDB-lite"/>
    </source>
</evidence>
<evidence type="ECO:0000313" key="11">
    <source>
        <dbReference type="EMBL" id="KAF7681431.1"/>
    </source>
</evidence>
<dbReference type="EMBL" id="JAAABM010000001">
    <property type="protein sequence ID" value="KAF7681431.1"/>
    <property type="molecule type" value="Genomic_DNA"/>
</dbReference>
<evidence type="ECO:0000256" key="5">
    <source>
        <dbReference type="ARBA" id="ARBA00022670"/>
    </source>
</evidence>
<dbReference type="GO" id="GO:0033615">
    <property type="term" value="P:mitochondrial proton-transporting ATP synthase complex assembly"/>
    <property type="evidence" value="ECO:0007669"/>
    <property type="project" value="TreeGrafter"/>
</dbReference>
<dbReference type="Proteomes" id="UP000596902">
    <property type="component" value="Unassembled WGS sequence"/>
</dbReference>
<feature type="region of interest" description="Disordered" evidence="10">
    <location>
        <begin position="294"/>
        <end position="410"/>
    </location>
</feature>
<evidence type="ECO:0000313" key="12">
    <source>
        <dbReference type="Proteomes" id="UP000596902"/>
    </source>
</evidence>
<evidence type="ECO:0000256" key="4">
    <source>
        <dbReference type="ARBA" id="ARBA00014615"/>
    </source>
</evidence>
<evidence type="ECO:0000256" key="8">
    <source>
        <dbReference type="ARBA" id="ARBA00023049"/>
    </source>
</evidence>